<keyword evidence="1 8" id="KW-0489">Methyltransferase</keyword>
<dbReference type="eggNOG" id="KOG1269">
    <property type="taxonomic scope" value="Eukaryota"/>
</dbReference>
<evidence type="ECO:0000313" key="10">
    <source>
        <dbReference type="EMBL" id="KGN58578.1"/>
    </source>
</evidence>
<dbReference type="GO" id="GO:0032259">
    <property type="term" value="P:methylation"/>
    <property type="evidence" value="ECO:0007669"/>
    <property type="project" value="UniProtKB-KW"/>
</dbReference>
<evidence type="ECO:0000313" key="11">
    <source>
        <dbReference type="Proteomes" id="UP000029981"/>
    </source>
</evidence>
<dbReference type="GO" id="GO:0016126">
    <property type="term" value="P:sterol biosynthetic process"/>
    <property type="evidence" value="ECO:0000318"/>
    <property type="project" value="GO_Central"/>
</dbReference>
<reference evidence="10 11" key="4">
    <citation type="journal article" date="2011" name="BMC Genomics">
        <title>RNA-Seq improves annotation of protein-coding genes in the cucumber genome.</title>
        <authorList>
            <person name="Li Z."/>
            <person name="Zhang Z."/>
            <person name="Yan P."/>
            <person name="Huang S."/>
            <person name="Fei Z."/>
            <person name="Lin K."/>
        </authorList>
    </citation>
    <scope>NUCLEOTIDE SEQUENCE [LARGE SCALE GENOMIC DNA]</scope>
    <source>
        <strain evidence="11">cv. 9930</strain>
    </source>
</reference>
<keyword evidence="3" id="KW-0443">Lipid metabolism</keyword>
<feature type="domain" description="SAM-dependent methyltransferase Erg6/SMT-type" evidence="9">
    <location>
        <begin position="54"/>
        <end position="274"/>
    </location>
</feature>
<name>A0A0A0L9T3_CUCSA</name>
<evidence type="ECO:0000256" key="6">
    <source>
        <dbReference type="ARBA" id="ARBA00023221"/>
    </source>
</evidence>
<keyword evidence="8" id="KW-0949">S-adenosyl-L-methionine</keyword>
<dbReference type="SUPFAM" id="SSF53335">
    <property type="entry name" value="S-adenosyl-L-methionine-dependent methyltransferases"/>
    <property type="match status" value="1"/>
</dbReference>
<dbReference type="Gramene" id="KGN58578">
    <property type="protein sequence ID" value="KGN58578"/>
    <property type="gene ID" value="Csa_3G689280"/>
</dbReference>
<dbReference type="InterPro" id="IPR029063">
    <property type="entry name" value="SAM-dependent_MTases_sf"/>
</dbReference>
<accession>A0A0A0L9T3</accession>
<dbReference type="InterPro" id="IPR030384">
    <property type="entry name" value="MeTrfase_SMT"/>
</dbReference>
<reference evidence="10 11" key="1">
    <citation type="journal article" date="2009" name="Nat. Genet.">
        <title>The genome of the cucumber, Cucumis sativus L.</title>
        <authorList>
            <person name="Huang S."/>
            <person name="Li R."/>
            <person name="Zhang Z."/>
            <person name="Li L."/>
            <person name="Gu X."/>
            <person name="Fan W."/>
            <person name="Lucas W.J."/>
            <person name="Wang X."/>
            <person name="Xie B."/>
            <person name="Ni P."/>
            <person name="Ren Y."/>
            <person name="Zhu H."/>
            <person name="Li J."/>
            <person name="Lin K."/>
            <person name="Jin W."/>
            <person name="Fei Z."/>
            <person name="Li G."/>
            <person name="Staub J."/>
            <person name="Kilian A."/>
            <person name="van der Vossen E.A."/>
            <person name="Wu Y."/>
            <person name="Guo J."/>
            <person name="He J."/>
            <person name="Jia Z."/>
            <person name="Ren Y."/>
            <person name="Tian G."/>
            <person name="Lu Y."/>
            <person name="Ruan J."/>
            <person name="Qian W."/>
            <person name="Wang M."/>
            <person name="Huang Q."/>
            <person name="Li B."/>
            <person name="Xuan Z."/>
            <person name="Cao J."/>
            <person name="Asan"/>
            <person name="Wu Z."/>
            <person name="Zhang J."/>
            <person name="Cai Q."/>
            <person name="Bai Y."/>
            <person name="Zhao B."/>
            <person name="Han Y."/>
            <person name="Li Y."/>
            <person name="Li X."/>
            <person name="Wang S."/>
            <person name="Shi Q."/>
            <person name="Liu S."/>
            <person name="Cho W.K."/>
            <person name="Kim J.Y."/>
            <person name="Xu Y."/>
            <person name="Heller-Uszynska K."/>
            <person name="Miao H."/>
            <person name="Cheng Z."/>
            <person name="Zhang S."/>
            <person name="Wu J."/>
            <person name="Yang Y."/>
            <person name="Kang H."/>
            <person name="Li M."/>
            <person name="Liang H."/>
            <person name="Ren X."/>
            <person name="Shi Z."/>
            <person name="Wen M."/>
            <person name="Jian M."/>
            <person name="Yang H."/>
            <person name="Zhang G."/>
            <person name="Yang Z."/>
            <person name="Chen R."/>
            <person name="Liu S."/>
            <person name="Li J."/>
            <person name="Ma L."/>
            <person name="Liu H."/>
            <person name="Zhou Y."/>
            <person name="Zhao J."/>
            <person name="Fang X."/>
            <person name="Li G."/>
            <person name="Fang L."/>
            <person name="Li Y."/>
            <person name="Liu D."/>
            <person name="Zheng H."/>
            <person name="Zhang Y."/>
            <person name="Qin N."/>
            <person name="Li Z."/>
            <person name="Yang G."/>
            <person name="Yang S."/>
            <person name="Bolund L."/>
            <person name="Kristiansen K."/>
            <person name="Zheng H."/>
            <person name="Li S."/>
            <person name="Zhang X."/>
            <person name="Yang H."/>
            <person name="Wang J."/>
            <person name="Sun R."/>
            <person name="Zhang B."/>
            <person name="Jiang S."/>
            <person name="Wang J."/>
            <person name="Du Y."/>
            <person name="Li S."/>
        </authorList>
    </citation>
    <scope>NUCLEOTIDE SEQUENCE [LARGE SCALE GENOMIC DNA]</scope>
    <source>
        <strain evidence="11">cv. 9930</strain>
    </source>
</reference>
<dbReference type="GO" id="GO:0005783">
    <property type="term" value="C:endoplasmic reticulum"/>
    <property type="evidence" value="ECO:0000318"/>
    <property type="project" value="GO_Central"/>
</dbReference>
<dbReference type="STRING" id="3659.A0A0A0L9T3"/>
<keyword evidence="3" id="KW-0444">Lipid biosynthesis</keyword>
<dbReference type="AlphaFoldDB" id="A0A0A0L9T3"/>
<proteinExistence type="inferred from homology"/>
<reference evidence="10 11" key="3">
    <citation type="journal article" date="2010" name="BMC Genomics">
        <title>Transcriptome sequencing and comparative analysis of cucumber flowers with different sex types.</title>
        <authorList>
            <person name="Guo S."/>
            <person name="Zheng Y."/>
            <person name="Joung J.G."/>
            <person name="Liu S."/>
            <person name="Zhang Z."/>
            <person name="Crasta O.R."/>
            <person name="Sobral B.W."/>
            <person name="Xu Y."/>
            <person name="Huang S."/>
            <person name="Fei Z."/>
        </authorList>
    </citation>
    <scope>NUCLEOTIDE SEQUENCE [LARGE SCALE GENOMIC DNA]</scope>
    <source>
        <strain evidence="11">cv. 9930</strain>
    </source>
</reference>
<evidence type="ECO:0000256" key="3">
    <source>
        <dbReference type="ARBA" id="ARBA00022955"/>
    </source>
</evidence>
<dbReference type="PROSITE" id="PS51685">
    <property type="entry name" value="SAM_MT_ERG6_SMT"/>
    <property type="match status" value="1"/>
</dbReference>
<reference evidence="10 11" key="2">
    <citation type="journal article" date="2009" name="PLoS ONE">
        <title>An integrated genetic and cytogenetic map of the cucumber genome.</title>
        <authorList>
            <person name="Ren Y."/>
            <person name="Zhang Z."/>
            <person name="Liu J."/>
            <person name="Staub J.E."/>
            <person name="Han Y."/>
            <person name="Cheng Z."/>
            <person name="Li X."/>
            <person name="Lu J."/>
            <person name="Miao H."/>
            <person name="Kang H."/>
            <person name="Xie B."/>
            <person name="Gu X."/>
            <person name="Wang X."/>
            <person name="Du Y."/>
            <person name="Jin W."/>
            <person name="Huang S."/>
        </authorList>
    </citation>
    <scope>NUCLEOTIDE SEQUENCE [LARGE SCALE GENOMIC DNA]</scope>
    <source>
        <strain evidence="11">cv. 9930</strain>
    </source>
</reference>
<dbReference type="Proteomes" id="UP000029981">
    <property type="component" value="Chromosome 3"/>
</dbReference>
<sequence length="279" mass="31329">MSKEGAFDLASGVGGKMSKADVLCAVEKYEKYHGYYGGEKEEREANYTDMVNKYYDLVTSFYEFGWGESFHFAPRWIGESFRESIKRHEHFLALELGLKPGQKVLDVGCGIGGPLREIAKFSYTSITGLNNNSYQITRGEELNRIAKLDKTCNFVKAEIEIGSGLPDIKTIGKCLEALKQAGFEIVWEKDLTEDSPVPWYLPLDGGQFSITNFRATAIGRCVTKYMVRALEYIRLAPKGSERVQNFLEQAAQGLVEGGKKEVMTPMYFFVVRKPLSSGE</sequence>
<comment type="similarity">
    <text evidence="7 8">Belongs to the class I-like SAM-binding methyltransferase superfamily. Erg6/SMT family.</text>
</comment>
<dbReference type="EMBL" id="CM002924">
    <property type="protein sequence ID" value="KGN58578.1"/>
    <property type="molecule type" value="Genomic_DNA"/>
</dbReference>
<dbReference type="GO" id="GO:0003838">
    <property type="term" value="F:sterol 24-C-methyltransferase activity"/>
    <property type="evidence" value="ECO:0000318"/>
    <property type="project" value="GO_Central"/>
</dbReference>
<dbReference type="PANTHER" id="PTHR44068">
    <property type="entry name" value="ZGC:194242"/>
    <property type="match status" value="1"/>
</dbReference>
<dbReference type="PANTHER" id="PTHR44068:SF1">
    <property type="entry name" value="HYPOTHETICAL LOC100005854"/>
    <property type="match status" value="1"/>
</dbReference>
<evidence type="ECO:0000256" key="8">
    <source>
        <dbReference type="PROSITE-ProRule" id="PRU01022"/>
    </source>
</evidence>
<protein>
    <recommendedName>
        <fullName evidence="9">SAM-dependent methyltransferase Erg6/SMT-type domain-containing protein</fullName>
    </recommendedName>
</protein>
<evidence type="ECO:0000259" key="9">
    <source>
        <dbReference type="PROSITE" id="PS51685"/>
    </source>
</evidence>
<dbReference type="Gene3D" id="3.40.50.150">
    <property type="entry name" value="Vaccinia Virus protein VP39"/>
    <property type="match status" value="1"/>
</dbReference>
<evidence type="ECO:0000256" key="7">
    <source>
        <dbReference type="ARBA" id="ARBA00038188"/>
    </source>
</evidence>
<gene>
    <name evidence="10" type="ORF">Csa_3G689280</name>
</gene>
<evidence type="ECO:0000256" key="4">
    <source>
        <dbReference type="ARBA" id="ARBA00023011"/>
    </source>
</evidence>
<keyword evidence="2 8" id="KW-0808">Transferase</keyword>
<dbReference type="InterPro" id="IPR013705">
    <property type="entry name" value="Sterol_MeTrfase_C"/>
</dbReference>
<keyword evidence="11" id="KW-1185">Reference proteome</keyword>
<keyword evidence="6" id="KW-0753">Steroid metabolism</keyword>
<keyword evidence="4" id="KW-0756">Sterol biosynthesis</keyword>
<dbReference type="Pfam" id="PF08498">
    <property type="entry name" value="Sterol_MT_C"/>
    <property type="match status" value="1"/>
</dbReference>
<evidence type="ECO:0000256" key="2">
    <source>
        <dbReference type="ARBA" id="ARBA00022679"/>
    </source>
</evidence>
<evidence type="ECO:0000256" key="5">
    <source>
        <dbReference type="ARBA" id="ARBA00023166"/>
    </source>
</evidence>
<dbReference type="InterPro" id="IPR050447">
    <property type="entry name" value="Erg6_SMT_methyltransf"/>
</dbReference>
<evidence type="ECO:0000256" key="1">
    <source>
        <dbReference type="ARBA" id="ARBA00022603"/>
    </source>
</evidence>
<dbReference type="CDD" id="cd02440">
    <property type="entry name" value="AdoMet_MTases"/>
    <property type="match status" value="1"/>
</dbReference>
<keyword evidence="3" id="KW-0752">Steroid biosynthesis</keyword>
<organism evidence="10 11">
    <name type="scientific">Cucumis sativus</name>
    <name type="common">Cucumber</name>
    <dbReference type="NCBI Taxonomy" id="3659"/>
    <lineage>
        <taxon>Eukaryota</taxon>
        <taxon>Viridiplantae</taxon>
        <taxon>Streptophyta</taxon>
        <taxon>Embryophyta</taxon>
        <taxon>Tracheophyta</taxon>
        <taxon>Spermatophyta</taxon>
        <taxon>Magnoliopsida</taxon>
        <taxon>eudicotyledons</taxon>
        <taxon>Gunneridae</taxon>
        <taxon>Pentapetalae</taxon>
        <taxon>rosids</taxon>
        <taxon>fabids</taxon>
        <taxon>Cucurbitales</taxon>
        <taxon>Cucurbitaceae</taxon>
        <taxon>Benincaseae</taxon>
        <taxon>Cucumis</taxon>
    </lineage>
</organism>
<keyword evidence="5" id="KW-1207">Sterol metabolism</keyword>